<evidence type="ECO:0000313" key="2">
    <source>
        <dbReference type="Proteomes" id="UP000061348"/>
    </source>
</evidence>
<organism evidence="1 2">
    <name type="scientific">Pseudomonas fluorescens</name>
    <dbReference type="NCBI Taxonomy" id="294"/>
    <lineage>
        <taxon>Bacteria</taxon>
        <taxon>Pseudomonadati</taxon>
        <taxon>Pseudomonadota</taxon>
        <taxon>Gammaproteobacteria</taxon>
        <taxon>Pseudomonadales</taxon>
        <taxon>Pseudomonadaceae</taxon>
        <taxon>Pseudomonas</taxon>
    </lineage>
</organism>
<dbReference type="Proteomes" id="UP000061348">
    <property type="component" value="Unassembled WGS sequence"/>
</dbReference>
<sequence length="134" mass="14482">MPKPATVAPACLMIEISAWDALPLAKKSSITSTRSLLVRWRGEIATVLSVFLVKEYTVADSRFSVSVKDCCLRAKITGTPRFSPVMIAGAMPDASMVTILVMPESLNSAANSSPISFISAGSIWWFRKASTLRT</sequence>
<dbReference type="EMBL" id="LCYA01000052">
    <property type="protein sequence ID" value="KWV88458.1"/>
    <property type="molecule type" value="Genomic_DNA"/>
</dbReference>
<reference evidence="1 2" key="1">
    <citation type="submission" date="2015-05" db="EMBL/GenBank/DDBJ databases">
        <title>A genomic and transcriptomic approach to investigate the blue pigment phenotype in Pseudomonas fluorescens.</title>
        <authorList>
            <person name="Andreani N.A."/>
            <person name="Cardazzo B."/>
        </authorList>
    </citation>
    <scope>NUCLEOTIDE SEQUENCE [LARGE SCALE GENOMIC DNA]</scope>
    <source>
        <strain evidence="1 2">Ps_22</strain>
    </source>
</reference>
<gene>
    <name evidence="1" type="ORF">PFLmoz3_01353</name>
</gene>
<accession>A0A109LJ09</accession>
<name>A0A109LJ09_PSEFL</name>
<evidence type="ECO:0000313" key="1">
    <source>
        <dbReference type="EMBL" id="KWV88458.1"/>
    </source>
</evidence>
<proteinExistence type="predicted"/>
<comment type="caution">
    <text evidence="1">The sequence shown here is derived from an EMBL/GenBank/DDBJ whole genome shotgun (WGS) entry which is preliminary data.</text>
</comment>
<dbReference type="AlphaFoldDB" id="A0A109LJ09"/>
<protein>
    <submittedName>
        <fullName evidence="1">Uncharacterized protein</fullName>
    </submittedName>
</protein>